<dbReference type="PANTHER" id="PTHR43284">
    <property type="entry name" value="ASPARAGINE SYNTHETASE (GLUTAMINE-HYDROLYZING)"/>
    <property type="match status" value="1"/>
</dbReference>
<comment type="pathway">
    <text evidence="1">Amino-acid biosynthesis; L-asparagine biosynthesis; L-asparagine from L-aspartate (L-Gln route): step 1/1.</text>
</comment>
<dbReference type="InterPro" id="IPR051786">
    <property type="entry name" value="ASN_synthetase/amidase"/>
</dbReference>
<feature type="binding site" evidence="9">
    <location>
        <position position="294"/>
    </location>
    <ligand>
        <name>ATP</name>
        <dbReference type="ChEBI" id="CHEBI:30616"/>
    </ligand>
</feature>
<dbReference type="GO" id="GO:0004066">
    <property type="term" value="F:asparagine synthase (glutamine-hydrolyzing) activity"/>
    <property type="evidence" value="ECO:0007669"/>
    <property type="project" value="UniProtKB-EC"/>
</dbReference>
<evidence type="ECO:0000256" key="10">
    <source>
        <dbReference type="PIRSR" id="PIRSR001589-3"/>
    </source>
</evidence>
<proteinExistence type="inferred from homology"/>
<dbReference type="NCBIfam" id="TIGR01536">
    <property type="entry name" value="asn_synth_AEB"/>
    <property type="match status" value="1"/>
</dbReference>
<dbReference type="EC" id="6.3.5.4" evidence="3"/>
<dbReference type="GO" id="GO:0005829">
    <property type="term" value="C:cytosol"/>
    <property type="evidence" value="ECO:0007669"/>
    <property type="project" value="TreeGrafter"/>
</dbReference>
<feature type="domain" description="Glutamine amidotransferase type-2" evidence="11">
    <location>
        <begin position="2"/>
        <end position="218"/>
    </location>
</feature>
<keyword evidence="8" id="KW-0028">Amino-acid biosynthesis</keyword>
<keyword evidence="6 8" id="KW-0315">Glutamine amidotransferase</keyword>
<evidence type="ECO:0000256" key="7">
    <source>
        <dbReference type="ARBA" id="ARBA00048741"/>
    </source>
</evidence>
<dbReference type="PANTHER" id="PTHR43284:SF1">
    <property type="entry name" value="ASPARAGINE SYNTHETASE"/>
    <property type="match status" value="1"/>
</dbReference>
<dbReference type="GO" id="GO:0006529">
    <property type="term" value="P:asparagine biosynthetic process"/>
    <property type="evidence" value="ECO:0007669"/>
    <property type="project" value="UniProtKB-KW"/>
</dbReference>
<dbReference type="PIRSF" id="PIRSF001589">
    <property type="entry name" value="Asn_synthetase_glu-h"/>
    <property type="match status" value="1"/>
</dbReference>
<evidence type="ECO:0000256" key="6">
    <source>
        <dbReference type="ARBA" id="ARBA00022962"/>
    </source>
</evidence>
<dbReference type="InterPro" id="IPR033738">
    <property type="entry name" value="AsnB_N"/>
</dbReference>
<organism evidence="12 13">
    <name type="scientific">Flavobacterium silvaticum</name>
    <dbReference type="NCBI Taxonomy" id="1852020"/>
    <lineage>
        <taxon>Bacteria</taxon>
        <taxon>Pseudomonadati</taxon>
        <taxon>Bacteroidota</taxon>
        <taxon>Flavobacteriia</taxon>
        <taxon>Flavobacteriales</taxon>
        <taxon>Flavobacteriaceae</taxon>
        <taxon>Flavobacterium</taxon>
    </lineage>
</organism>
<dbReference type="CDD" id="cd00712">
    <property type="entry name" value="AsnB"/>
    <property type="match status" value="1"/>
</dbReference>
<dbReference type="Gene3D" id="3.60.20.10">
    <property type="entry name" value="Glutamine Phosphoribosylpyrophosphate, subunit 1, domain 1"/>
    <property type="match status" value="1"/>
</dbReference>
<comment type="catalytic activity">
    <reaction evidence="7">
        <text>L-aspartate + L-glutamine + ATP + H2O = L-asparagine + L-glutamate + AMP + diphosphate + H(+)</text>
        <dbReference type="Rhea" id="RHEA:12228"/>
        <dbReference type="ChEBI" id="CHEBI:15377"/>
        <dbReference type="ChEBI" id="CHEBI:15378"/>
        <dbReference type="ChEBI" id="CHEBI:29985"/>
        <dbReference type="ChEBI" id="CHEBI:29991"/>
        <dbReference type="ChEBI" id="CHEBI:30616"/>
        <dbReference type="ChEBI" id="CHEBI:33019"/>
        <dbReference type="ChEBI" id="CHEBI:58048"/>
        <dbReference type="ChEBI" id="CHEBI:58359"/>
        <dbReference type="ChEBI" id="CHEBI:456215"/>
        <dbReference type="EC" id="6.3.5.4"/>
    </reaction>
</comment>
<evidence type="ECO:0000256" key="3">
    <source>
        <dbReference type="ARBA" id="ARBA00012737"/>
    </source>
</evidence>
<comment type="similarity">
    <text evidence="2">Belongs to the asparagine synthetase family.</text>
</comment>
<feature type="binding site" evidence="9">
    <location>
        <position position="105"/>
    </location>
    <ligand>
        <name>L-glutamine</name>
        <dbReference type="ChEBI" id="CHEBI:58359"/>
    </ligand>
</feature>
<evidence type="ECO:0000256" key="5">
    <source>
        <dbReference type="ARBA" id="ARBA00022840"/>
    </source>
</evidence>
<sequence length="635" mass="72779">MCGINGYISANEISTEKLHQRLSSMNQEILHRGPDQDGFFNENHNGRAIGMAMRRLSIIDLSSGQQPIYTEDRQKVILFNGEIYNYQKLRKDLIADDIRFETNSDTEVIIKLYEKHGVKAFSMLDGMFAFSIYDKEKQMLYIARDFFGEKPLYYYQNGDDFLWASELKSIIEVSSHKPEIDKTALNLYFRLTYIPAPYTIYNGIKKLGANHYIAFDCRNFTFSIEEIEQKFEAYGSFSKAEAAKKTEELVRESVVSRSISDVPLGTFLSGGVDSSIVSLCLAQQSEKKIDTFSIGFDKKSFDETDKSRTVAKLIGSNHHEFIISEADLSDNIDKILLNFDEPFADSSALPSFVVAEKTRQFVTVALTGDGGDEVFGGYNKYYMGSLNRKYTSVVPKGLHKGLQNAVMPLLKTTDDNRGKRLKARRLLEAINYEGDFYYNIISLGFEFSEIAAILKSDFVSDNPLEIYKKQIGSNNKTLTDFRNIDRLLSLEGDMLVKVDRTSMLTSLECRAPFLNKELWHFTSQLPENFLMNGWDKKHLLKEAFKSYFPKDFLDKSKKGFGVPVGDWLRGKLKEELLSYVDARFLEDQGLFNSQKILPIVQNHMNGKADNTFRVWTFYCFQKWYVAHFNNAPKLV</sequence>
<reference evidence="12" key="1">
    <citation type="submission" date="2020-02" db="EMBL/GenBank/DDBJ databases">
        <title>Flavobacterium sp. genome.</title>
        <authorList>
            <person name="Jung H.S."/>
            <person name="Baek J.H."/>
            <person name="Jeon C.O."/>
        </authorList>
    </citation>
    <scope>NUCLEOTIDE SEQUENCE</scope>
    <source>
        <strain evidence="12">SE-s28</strain>
    </source>
</reference>
<comment type="caution">
    <text evidence="12">The sequence shown here is derived from an EMBL/GenBank/DDBJ whole genome shotgun (WGS) entry which is preliminary data.</text>
</comment>
<dbReference type="AlphaFoldDB" id="A0A972G0Y8"/>
<dbReference type="InterPro" id="IPR017932">
    <property type="entry name" value="GATase_2_dom"/>
</dbReference>
<dbReference type="RefSeq" id="WP_169527528.1">
    <property type="nucleotide sequence ID" value="NZ_JAAMPU010000105.1"/>
</dbReference>
<name>A0A972G0Y8_9FLAO</name>
<dbReference type="Pfam" id="PF13537">
    <property type="entry name" value="GATase_7"/>
    <property type="match status" value="1"/>
</dbReference>
<dbReference type="SUPFAM" id="SSF56235">
    <property type="entry name" value="N-terminal nucleophile aminohydrolases (Ntn hydrolases)"/>
    <property type="match status" value="1"/>
</dbReference>
<evidence type="ECO:0000256" key="1">
    <source>
        <dbReference type="ARBA" id="ARBA00005187"/>
    </source>
</evidence>
<keyword evidence="12" id="KW-0436">Ligase</keyword>
<evidence type="ECO:0000256" key="2">
    <source>
        <dbReference type="ARBA" id="ARBA00005752"/>
    </source>
</evidence>
<evidence type="ECO:0000256" key="4">
    <source>
        <dbReference type="ARBA" id="ARBA00022741"/>
    </source>
</evidence>
<evidence type="ECO:0000256" key="9">
    <source>
        <dbReference type="PIRSR" id="PIRSR001589-2"/>
    </source>
</evidence>
<evidence type="ECO:0000313" key="13">
    <source>
        <dbReference type="Proteomes" id="UP000712080"/>
    </source>
</evidence>
<dbReference type="PROSITE" id="PS51278">
    <property type="entry name" value="GATASE_TYPE_2"/>
    <property type="match status" value="1"/>
</dbReference>
<keyword evidence="5 9" id="KW-0067">ATP-binding</keyword>
<dbReference type="GO" id="GO:0005524">
    <property type="term" value="F:ATP binding"/>
    <property type="evidence" value="ECO:0007669"/>
    <property type="project" value="UniProtKB-KW"/>
</dbReference>
<keyword evidence="13" id="KW-1185">Reference proteome</keyword>
<evidence type="ECO:0000259" key="11">
    <source>
        <dbReference type="PROSITE" id="PS51278"/>
    </source>
</evidence>
<feature type="site" description="Important for beta-aspartyl-AMP intermediate formation" evidence="10">
    <location>
        <position position="369"/>
    </location>
</feature>
<dbReference type="Pfam" id="PF00733">
    <property type="entry name" value="Asn_synthase"/>
    <property type="match status" value="1"/>
</dbReference>
<feature type="active site" description="For GATase activity" evidence="8">
    <location>
        <position position="2"/>
    </location>
</feature>
<protein>
    <recommendedName>
        <fullName evidence="3">asparagine synthase (glutamine-hydrolyzing)</fullName>
        <ecNumber evidence="3">6.3.5.4</ecNumber>
    </recommendedName>
</protein>
<dbReference type="InterPro" id="IPR014729">
    <property type="entry name" value="Rossmann-like_a/b/a_fold"/>
</dbReference>
<evidence type="ECO:0000256" key="8">
    <source>
        <dbReference type="PIRSR" id="PIRSR001589-1"/>
    </source>
</evidence>
<gene>
    <name evidence="12" type="primary">asnB</name>
    <name evidence="12" type="ORF">G6047_10340</name>
</gene>
<accession>A0A972G0Y8</accession>
<dbReference type="InterPro" id="IPR006426">
    <property type="entry name" value="Asn_synth_AEB"/>
</dbReference>
<keyword evidence="4 9" id="KW-0547">Nucleotide-binding</keyword>
<dbReference type="EMBL" id="JAAMPU010000105">
    <property type="protein sequence ID" value="NMH28431.1"/>
    <property type="molecule type" value="Genomic_DNA"/>
</dbReference>
<dbReference type="Proteomes" id="UP000712080">
    <property type="component" value="Unassembled WGS sequence"/>
</dbReference>
<keyword evidence="8" id="KW-0061">Asparagine biosynthesis</keyword>
<dbReference type="CDD" id="cd01991">
    <property type="entry name" value="Asn_synthase_B_C"/>
    <property type="match status" value="1"/>
</dbReference>
<dbReference type="InterPro" id="IPR001962">
    <property type="entry name" value="Asn_synthase"/>
</dbReference>
<dbReference type="SUPFAM" id="SSF52402">
    <property type="entry name" value="Adenine nucleotide alpha hydrolases-like"/>
    <property type="match status" value="1"/>
</dbReference>
<evidence type="ECO:0000313" key="12">
    <source>
        <dbReference type="EMBL" id="NMH28431.1"/>
    </source>
</evidence>
<dbReference type="InterPro" id="IPR029055">
    <property type="entry name" value="Ntn_hydrolases_N"/>
</dbReference>
<dbReference type="Gene3D" id="3.40.50.620">
    <property type="entry name" value="HUPs"/>
    <property type="match status" value="1"/>
</dbReference>